<reference evidence="1" key="1">
    <citation type="submission" date="2023-04" db="EMBL/GenBank/DDBJ databases">
        <title>Ambrosiozyma monospora NBRC 10751.</title>
        <authorList>
            <person name="Ichikawa N."/>
            <person name="Sato H."/>
            <person name="Tonouchi N."/>
        </authorList>
    </citation>
    <scope>NUCLEOTIDE SEQUENCE</scope>
    <source>
        <strain evidence="1">NBRC 10751</strain>
    </source>
</reference>
<accession>A0ACB5UCD1</accession>
<dbReference type="EMBL" id="BSXS01017276">
    <property type="protein sequence ID" value="GMF08726.1"/>
    <property type="molecule type" value="Genomic_DNA"/>
</dbReference>
<evidence type="ECO:0000313" key="2">
    <source>
        <dbReference type="Proteomes" id="UP001165064"/>
    </source>
</evidence>
<dbReference type="Proteomes" id="UP001165064">
    <property type="component" value="Unassembled WGS sequence"/>
</dbReference>
<protein>
    <submittedName>
        <fullName evidence="1">Unnamed protein product</fullName>
    </submittedName>
</protein>
<evidence type="ECO:0000313" key="1">
    <source>
        <dbReference type="EMBL" id="GMF08726.1"/>
    </source>
</evidence>
<keyword evidence="2" id="KW-1185">Reference proteome</keyword>
<organism evidence="1 2">
    <name type="scientific">Ambrosiozyma monospora</name>
    <name type="common">Yeast</name>
    <name type="synonym">Endomycopsis monosporus</name>
    <dbReference type="NCBI Taxonomy" id="43982"/>
    <lineage>
        <taxon>Eukaryota</taxon>
        <taxon>Fungi</taxon>
        <taxon>Dikarya</taxon>
        <taxon>Ascomycota</taxon>
        <taxon>Saccharomycotina</taxon>
        <taxon>Pichiomycetes</taxon>
        <taxon>Pichiales</taxon>
        <taxon>Pichiaceae</taxon>
        <taxon>Ambrosiozyma</taxon>
    </lineage>
</organism>
<name>A0ACB5UCD1_AMBMO</name>
<sequence>MNENKFWLSLIILVLFNLATAVEILIIGILIKEPGSATMVGVLVLLFSLLFAGLFINKETIPVAISWFENVSVFHYGYEALSVNEVNGLVLKERKYGLDISVPGAVILSTFGFDVSAVVRDIWTLGGMLVIFIVCGYLGLHFCVYETR</sequence>
<comment type="caution">
    <text evidence="1">The sequence shown here is derived from an EMBL/GenBank/DDBJ whole genome shotgun (WGS) entry which is preliminary data.</text>
</comment>
<gene>
    <name evidence="1" type="ORF">Amon02_001334900</name>
</gene>
<proteinExistence type="predicted"/>